<dbReference type="InterPro" id="IPR036890">
    <property type="entry name" value="HATPase_C_sf"/>
</dbReference>
<protein>
    <submittedName>
        <fullName evidence="4">ATP-binding protein</fullName>
    </submittedName>
</protein>
<dbReference type="InterPro" id="IPR050267">
    <property type="entry name" value="Anti-sigma-factor_SerPK"/>
</dbReference>
<dbReference type="InterPro" id="IPR003594">
    <property type="entry name" value="HATPase_dom"/>
</dbReference>
<keyword evidence="1" id="KW-0808">Transferase</keyword>
<keyword evidence="1" id="KW-0418">Kinase</keyword>
<dbReference type="SUPFAM" id="SSF55874">
    <property type="entry name" value="ATPase domain of HSP90 chaperone/DNA topoisomerase II/histidine kinase"/>
    <property type="match status" value="1"/>
</dbReference>
<dbReference type="PANTHER" id="PTHR35526:SF3">
    <property type="entry name" value="ANTI-SIGMA-F FACTOR RSBW"/>
    <property type="match status" value="1"/>
</dbReference>
<evidence type="ECO:0000256" key="2">
    <source>
        <dbReference type="SAM" id="MobiDB-lite"/>
    </source>
</evidence>
<dbReference type="GO" id="GO:0005524">
    <property type="term" value="F:ATP binding"/>
    <property type="evidence" value="ECO:0007669"/>
    <property type="project" value="UniProtKB-KW"/>
</dbReference>
<feature type="compositionally biased region" description="Low complexity" evidence="2">
    <location>
        <begin position="61"/>
        <end position="78"/>
    </location>
</feature>
<feature type="region of interest" description="Disordered" evidence="2">
    <location>
        <begin position="163"/>
        <end position="182"/>
    </location>
</feature>
<organism evidence="4 5">
    <name type="scientific">Actinomadura montaniterrae</name>
    <dbReference type="NCBI Taxonomy" id="1803903"/>
    <lineage>
        <taxon>Bacteria</taxon>
        <taxon>Bacillati</taxon>
        <taxon>Actinomycetota</taxon>
        <taxon>Actinomycetes</taxon>
        <taxon>Streptosporangiales</taxon>
        <taxon>Thermomonosporaceae</taxon>
        <taxon>Actinomadura</taxon>
    </lineage>
</organism>
<dbReference type="Gene3D" id="3.30.565.10">
    <property type="entry name" value="Histidine kinase-like ATPase, C-terminal domain"/>
    <property type="match status" value="1"/>
</dbReference>
<sequence length="218" mass="22877">MARCNGLAPAAAKAAEQGCREGGGDGVGEHLTRRCGFRNFLAVPGTAALPWRYGITASVSPRAAAPGPQGRPARGGAPLPLVTPSRGETVRTTTGWPVPDDPAQIAAVRVRIREVLREWGHAAGADVVLLLADELLANALTHGRPPVHLRLEADTAAGTLRCEVSDADPRPPRRRSPGDRDEHGYGLLLVQALSVARGWHPTAGGKVVWFRTALDPGG</sequence>
<proteinExistence type="predicted"/>
<evidence type="ECO:0000313" key="4">
    <source>
        <dbReference type="EMBL" id="KAB2360149.1"/>
    </source>
</evidence>
<evidence type="ECO:0000259" key="3">
    <source>
        <dbReference type="Pfam" id="PF13581"/>
    </source>
</evidence>
<evidence type="ECO:0000313" key="5">
    <source>
        <dbReference type="Proteomes" id="UP000483004"/>
    </source>
</evidence>
<comment type="caution">
    <text evidence="4">The sequence shown here is derived from an EMBL/GenBank/DDBJ whole genome shotgun (WGS) entry which is preliminary data.</text>
</comment>
<evidence type="ECO:0000256" key="1">
    <source>
        <dbReference type="ARBA" id="ARBA00022527"/>
    </source>
</evidence>
<gene>
    <name evidence="4" type="ORF">F9B16_46775</name>
</gene>
<reference evidence="4 5" key="1">
    <citation type="submission" date="2019-09" db="EMBL/GenBank/DDBJ databases">
        <title>Actinomadura physcomitrii sp. nov., a novel actinomycete isolated from moss [Physcomitrium sphaericum (Ludw) Fuernr].</title>
        <authorList>
            <person name="Liu C."/>
            <person name="Zhuang X."/>
        </authorList>
    </citation>
    <scope>NUCLEOTIDE SEQUENCE [LARGE SCALE GENOMIC DNA]</scope>
    <source>
        <strain evidence="4 5">CYP1-1B</strain>
    </source>
</reference>
<dbReference type="CDD" id="cd16936">
    <property type="entry name" value="HATPase_RsbW-like"/>
    <property type="match status" value="1"/>
</dbReference>
<name>A0A6L3VFN0_9ACTN</name>
<dbReference type="PANTHER" id="PTHR35526">
    <property type="entry name" value="ANTI-SIGMA-F FACTOR RSBW-RELATED"/>
    <property type="match status" value="1"/>
</dbReference>
<keyword evidence="5" id="KW-1185">Reference proteome</keyword>
<dbReference type="OrthoDB" id="4170987at2"/>
<keyword evidence="1" id="KW-0723">Serine/threonine-protein kinase</keyword>
<dbReference type="EMBL" id="WBMR01000316">
    <property type="protein sequence ID" value="KAB2360149.1"/>
    <property type="molecule type" value="Genomic_DNA"/>
</dbReference>
<dbReference type="Pfam" id="PF13581">
    <property type="entry name" value="HATPase_c_2"/>
    <property type="match status" value="1"/>
</dbReference>
<accession>A0A6L3VFN0</accession>
<keyword evidence="4" id="KW-0067">ATP-binding</keyword>
<keyword evidence="4" id="KW-0547">Nucleotide-binding</keyword>
<dbReference type="AlphaFoldDB" id="A0A6L3VFN0"/>
<dbReference type="Proteomes" id="UP000483004">
    <property type="component" value="Unassembled WGS sequence"/>
</dbReference>
<feature type="region of interest" description="Disordered" evidence="2">
    <location>
        <begin position="60"/>
        <end position="98"/>
    </location>
</feature>
<feature type="domain" description="Histidine kinase/HSP90-like ATPase" evidence="3">
    <location>
        <begin position="99"/>
        <end position="211"/>
    </location>
</feature>
<dbReference type="GO" id="GO:0004674">
    <property type="term" value="F:protein serine/threonine kinase activity"/>
    <property type="evidence" value="ECO:0007669"/>
    <property type="project" value="UniProtKB-KW"/>
</dbReference>